<dbReference type="Pfam" id="PF12708">
    <property type="entry name" value="Pect-lyase_RHGA_epim"/>
    <property type="match status" value="1"/>
</dbReference>
<reference evidence="2 3" key="1">
    <citation type="journal article" date="2021" name="Sci. Rep.">
        <title>The genome of the diatom Chaetoceros tenuissimus carries an ancient integrated fragment of an extant virus.</title>
        <authorList>
            <person name="Hongo Y."/>
            <person name="Kimura K."/>
            <person name="Takaki Y."/>
            <person name="Yoshida Y."/>
            <person name="Baba S."/>
            <person name="Kobayashi G."/>
            <person name="Nagasaki K."/>
            <person name="Hano T."/>
            <person name="Tomaru Y."/>
        </authorList>
    </citation>
    <scope>NUCLEOTIDE SEQUENCE [LARGE SCALE GENOMIC DNA]</scope>
    <source>
        <strain evidence="2 3">NIES-3715</strain>
    </source>
</reference>
<gene>
    <name evidence="2" type="ORF">CTEN210_01057</name>
</gene>
<sequence>MRDALSTPVIFALLSIAVASIFLSLQQRNEIQILHQELKEQKAFFHQHHDISPTSKINQEAVNIHSSSSQSATRYLYVTGLVGDGQADDTRPIKRALKQASKGNRNAIVVLPKGDFKITKPLKIKGGVKLVGQGYGPNPLQIKFQHGGSVLISCVGEGYAIDITEHSAGVENLGITESRSEECVDRSSGVRVYANSTLVESVTMSNVLIYQFMNGTSLSLEAENQGGIAYASFKDLRIRHAKVGIKLEAKDTGSFVNSNAFHDGAISGGITDIAVHASGPGACNDNLFAGMVIEPPSTNIAHVYVTGPKTNVRMNDIRLEGTNMAEDKPLVIIDDDSYGNVMNGLLGHTFIKADLNRNPEITFATNKMVGLQASTLNQFWNSAFNGLDASSNSLPGWTLENLDASYDTNEEELHPNQRIISLSYSSSQVGKLKPLTVNKSPIHSFASFGIYAKTNVQGSIIAAMKSSGGGTISSSSHTGSGTWEFIGMSSLYDKTGGALPYFQITGDVNVTSPTFVYGQSQLSPGSDLLSSSYAQMSGLFVNNVIDVELQEGDQWVIQKGGNIFELQTTTSTETPCTTSYQQIRRINAGSERFPKGSIITLLFPACGDCIKCIQVVDNAYITLASGSLFPTSVVSKPTNIVLISEGDGTWKELSRNGGS</sequence>
<evidence type="ECO:0000313" key="3">
    <source>
        <dbReference type="Proteomes" id="UP001054902"/>
    </source>
</evidence>
<dbReference type="InterPro" id="IPR012334">
    <property type="entry name" value="Pectin_lyas_fold"/>
</dbReference>
<accession>A0AAD3GZI6</accession>
<evidence type="ECO:0000313" key="2">
    <source>
        <dbReference type="EMBL" id="GFH44583.1"/>
    </source>
</evidence>
<dbReference type="SUPFAM" id="SSF51126">
    <property type="entry name" value="Pectin lyase-like"/>
    <property type="match status" value="1"/>
</dbReference>
<comment type="caution">
    <text evidence="2">The sequence shown here is derived from an EMBL/GenBank/DDBJ whole genome shotgun (WGS) entry which is preliminary data.</text>
</comment>
<organism evidence="2 3">
    <name type="scientific">Chaetoceros tenuissimus</name>
    <dbReference type="NCBI Taxonomy" id="426638"/>
    <lineage>
        <taxon>Eukaryota</taxon>
        <taxon>Sar</taxon>
        <taxon>Stramenopiles</taxon>
        <taxon>Ochrophyta</taxon>
        <taxon>Bacillariophyta</taxon>
        <taxon>Coscinodiscophyceae</taxon>
        <taxon>Chaetocerotophycidae</taxon>
        <taxon>Chaetocerotales</taxon>
        <taxon>Chaetocerotaceae</taxon>
        <taxon>Chaetoceros</taxon>
    </lineage>
</organism>
<protein>
    <recommendedName>
        <fullName evidence="1">Rhamnogalacturonase A/B/Epimerase-like pectate lyase domain-containing protein</fullName>
    </recommendedName>
</protein>
<dbReference type="AlphaFoldDB" id="A0AAD3GZI6"/>
<dbReference type="InterPro" id="IPR024535">
    <property type="entry name" value="RHGA/B-epi-like_pectate_lyase"/>
</dbReference>
<evidence type="ECO:0000259" key="1">
    <source>
        <dbReference type="Pfam" id="PF12708"/>
    </source>
</evidence>
<dbReference type="Proteomes" id="UP001054902">
    <property type="component" value="Unassembled WGS sequence"/>
</dbReference>
<name>A0AAD3GZI6_9STRA</name>
<feature type="domain" description="Rhamnogalacturonase A/B/Epimerase-like pectate lyase" evidence="1">
    <location>
        <begin position="80"/>
        <end position="263"/>
    </location>
</feature>
<keyword evidence="3" id="KW-1185">Reference proteome</keyword>
<proteinExistence type="predicted"/>
<dbReference type="EMBL" id="BLLK01000020">
    <property type="protein sequence ID" value="GFH44583.1"/>
    <property type="molecule type" value="Genomic_DNA"/>
</dbReference>
<dbReference type="InterPro" id="IPR011050">
    <property type="entry name" value="Pectin_lyase_fold/virulence"/>
</dbReference>
<dbReference type="Gene3D" id="2.160.20.10">
    <property type="entry name" value="Single-stranded right-handed beta-helix, Pectin lyase-like"/>
    <property type="match status" value="1"/>
</dbReference>